<sequence length="89" mass="10310">MRLKRKFGDRIASVYLFGSYARGNYGEESDIDLLVVGDIALDDLIDDIFEVLMKHGVVLNVIVEKPEEFERWRDTSFHRTVLSEGVKIY</sequence>
<dbReference type="InterPro" id="IPR043519">
    <property type="entry name" value="NT_sf"/>
</dbReference>
<dbReference type="KEGG" id="tnu:BD01_1572"/>
<dbReference type="PANTHER" id="PTHR33933">
    <property type="entry name" value="NUCLEOTIDYLTRANSFERASE"/>
    <property type="match status" value="1"/>
</dbReference>
<dbReference type="AlphaFoldDB" id="W8NVG9"/>
<dbReference type="GO" id="GO:0016779">
    <property type="term" value="F:nucleotidyltransferase activity"/>
    <property type="evidence" value="ECO:0007669"/>
    <property type="project" value="InterPro"/>
</dbReference>
<dbReference type="STRING" id="195522.BD01_1572"/>
<dbReference type="eggNOG" id="arCOG01201">
    <property type="taxonomic scope" value="Archaea"/>
</dbReference>
<evidence type="ECO:0000313" key="2">
    <source>
        <dbReference type="EMBL" id="AHL23177.1"/>
    </source>
</evidence>
<dbReference type="Pfam" id="PF01909">
    <property type="entry name" value="NTP_transf_2"/>
    <property type="match status" value="1"/>
</dbReference>
<reference evidence="2 3" key="1">
    <citation type="submission" date="2014-02" db="EMBL/GenBank/DDBJ databases">
        <title>Genome Sequence of an Hyperthermophilic Archaeon, Thermococcus nautili 30-1, producing viral vesicles.</title>
        <authorList>
            <person name="Oberto J."/>
            <person name="Gaudin M."/>
            <person name="Cossu M."/>
            <person name="Gorlas A."/>
            <person name="Slesarev A."/>
            <person name="Marguet E."/>
            <person name="Forterre P."/>
        </authorList>
    </citation>
    <scope>NUCLEOTIDE SEQUENCE [LARGE SCALE GENOMIC DNA]</scope>
    <source>
        <strain evidence="2 3">30-1</strain>
    </source>
</reference>
<dbReference type="EMBL" id="CP007264">
    <property type="protein sequence ID" value="AHL23177.1"/>
    <property type="molecule type" value="Genomic_DNA"/>
</dbReference>
<keyword evidence="2" id="KW-0808">Transferase</keyword>
<organism evidence="2 3">
    <name type="scientific">Thermococcus nautili</name>
    <dbReference type="NCBI Taxonomy" id="195522"/>
    <lineage>
        <taxon>Archaea</taxon>
        <taxon>Methanobacteriati</taxon>
        <taxon>Methanobacteriota</taxon>
        <taxon>Thermococci</taxon>
        <taxon>Thermococcales</taxon>
        <taxon>Thermococcaceae</taxon>
        <taxon>Thermococcus</taxon>
    </lineage>
</organism>
<gene>
    <name evidence="2" type="ORF">BD01_1572</name>
</gene>
<protein>
    <submittedName>
        <fullName evidence="2">Putative nucleotidyltransferase</fullName>
    </submittedName>
</protein>
<name>W8NVG9_9EURY</name>
<dbReference type="Gene3D" id="3.30.460.10">
    <property type="entry name" value="Beta Polymerase, domain 2"/>
    <property type="match status" value="1"/>
</dbReference>
<evidence type="ECO:0000313" key="3">
    <source>
        <dbReference type="Proteomes" id="UP000019434"/>
    </source>
</evidence>
<keyword evidence="3" id="KW-1185">Reference proteome</keyword>
<accession>W8NVG9</accession>
<dbReference type="Proteomes" id="UP000019434">
    <property type="component" value="Chromosome"/>
</dbReference>
<dbReference type="CDD" id="cd05403">
    <property type="entry name" value="NT_KNTase_like"/>
    <property type="match status" value="1"/>
</dbReference>
<dbReference type="SUPFAM" id="SSF81301">
    <property type="entry name" value="Nucleotidyltransferase"/>
    <property type="match status" value="1"/>
</dbReference>
<evidence type="ECO:0000259" key="1">
    <source>
        <dbReference type="Pfam" id="PF01909"/>
    </source>
</evidence>
<dbReference type="PANTHER" id="PTHR33933:SF3">
    <property type="entry name" value="PROTEIN ADENYLYLTRANSFERASE MJ0604-RELATED"/>
    <property type="match status" value="1"/>
</dbReference>
<dbReference type="InterPro" id="IPR052548">
    <property type="entry name" value="Type_VII_TA_antitoxin"/>
</dbReference>
<feature type="domain" description="Polymerase nucleotidyl transferase" evidence="1">
    <location>
        <begin position="3"/>
        <end position="83"/>
    </location>
</feature>
<dbReference type="InterPro" id="IPR002934">
    <property type="entry name" value="Polymerase_NTP_transf_dom"/>
</dbReference>
<dbReference type="HOGENOM" id="CLU_130257_9_4_2"/>
<proteinExistence type="predicted"/>